<protein>
    <submittedName>
        <fullName evidence="2">DUF4268 domain-containing protein</fullName>
    </submittedName>
</protein>
<feature type="domain" description="DUF4268" evidence="1">
    <location>
        <begin position="10"/>
        <end position="143"/>
    </location>
</feature>
<keyword evidence="3" id="KW-1185">Reference proteome</keyword>
<dbReference type="AlphaFoldDB" id="A0A929KT73"/>
<dbReference type="Pfam" id="PF14088">
    <property type="entry name" value="DUF4268"/>
    <property type="match status" value="1"/>
</dbReference>
<gene>
    <name evidence="2" type="ORF">IRJ16_00550</name>
</gene>
<reference evidence="2" key="1">
    <citation type="submission" date="2020-10" db="EMBL/GenBank/DDBJ databases">
        <title>Mucilaginibacter mali sp. nov., isolated from rhizosphere soil of apple orchard.</title>
        <authorList>
            <person name="Lee J.-S."/>
            <person name="Kim H.S."/>
            <person name="Kim J.-S."/>
        </authorList>
    </citation>
    <scope>NUCLEOTIDE SEQUENCE</scope>
    <source>
        <strain evidence="2">KCTC 22746</strain>
    </source>
</reference>
<name>A0A929KT73_9SPHI</name>
<organism evidence="2 3">
    <name type="scientific">Mucilaginibacter myungsuensis</name>
    <dbReference type="NCBI Taxonomy" id="649104"/>
    <lineage>
        <taxon>Bacteria</taxon>
        <taxon>Pseudomonadati</taxon>
        <taxon>Bacteroidota</taxon>
        <taxon>Sphingobacteriia</taxon>
        <taxon>Sphingobacteriales</taxon>
        <taxon>Sphingobacteriaceae</taxon>
        <taxon>Mucilaginibacter</taxon>
    </lineage>
</organism>
<dbReference type="InterPro" id="IPR025364">
    <property type="entry name" value="DUF4268"/>
</dbReference>
<comment type="caution">
    <text evidence="2">The sequence shown here is derived from an EMBL/GenBank/DDBJ whole genome shotgun (WGS) entry which is preliminary data.</text>
</comment>
<proteinExistence type="predicted"/>
<dbReference type="RefSeq" id="WP_194109567.1">
    <property type="nucleotide sequence ID" value="NZ_JADFFL010000001.1"/>
</dbReference>
<dbReference type="Proteomes" id="UP000622475">
    <property type="component" value="Unassembled WGS sequence"/>
</dbReference>
<evidence type="ECO:0000313" key="3">
    <source>
        <dbReference type="Proteomes" id="UP000622475"/>
    </source>
</evidence>
<evidence type="ECO:0000313" key="2">
    <source>
        <dbReference type="EMBL" id="MBE9660362.1"/>
    </source>
</evidence>
<dbReference type="EMBL" id="JADFFL010000001">
    <property type="protein sequence ID" value="MBE9660362.1"/>
    <property type="molecule type" value="Genomic_DNA"/>
</dbReference>
<accession>A0A929KT73</accession>
<sequence>MFSKAEAAQLRQEFWTTLGRYLRPILGADGDKVNWINYKTGIKFVYFRMEAENRSARIAIEITHYDTGIQELFYEQFAELRNILNGYLNEDWTWELHHQDLAGKIISRIYTELPKTSIYNREDWPKLISFFKPRIIALDEFWSVAKYSFDALK</sequence>
<evidence type="ECO:0000259" key="1">
    <source>
        <dbReference type="Pfam" id="PF14088"/>
    </source>
</evidence>